<name>A0A6J4NPR1_9ACTN</name>
<gene>
    <name evidence="2" type="ORF">AVDCRST_MAG60-1556</name>
</gene>
<accession>A0A6J4NPR1</accession>
<proteinExistence type="predicted"/>
<feature type="region of interest" description="Disordered" evidence="1">
    <location>
        <begin position="1"/>
        <end position="20"/>
    </location>
</feature>
<evidence type="ECO:0000256" key="1">
    <source>
        <dbReference type="SAM" id="MobiDB-lite"/>
    </source>
</evidence>
<reference evidence="2" key="1">
    <citation type="submission" date="2020-02" db="EMBL/GenBank/DDBJ databases">
        <authorList>
            <person name="Meier V. D."/>
        </authorList>
    </citation>
    <scope>NUCLEOTIDE SEQUENCE</scope>
    <source>
        <strain evidence="2">AVDCRST_MAG60</strain>
    </source>
</reference>
<dbReference type="AlphaFoldDB" id="A0A6J4NPR1"/>
<evidence type="ECO:0000313" key="2">
    <source>
        <dbReference type="EMBL" id="CAA9391394.1"/>
    </source>
</evidence>
<sequence length="90" mass="9785">MAMNSEMDFEMTQEGATTPAQDVAQEAIDATATAYTDNPGIDVEEQLRIQLSSRGVRALREERVAEIARSIRSGHHVAVGEPDGSMHAEE</sequence>
<organism evidence="2">
    <name type="scientific">uncultured Nocardioides sp</name>
    <dbReference type="NCBI Taxonomy" id="198441"/>
    <lineage>
        <taxon>Bacteria</taxon>
        <taxon>Bacillati</taxon>
        <taxon>Actinomycetota</taxon>
        <taxon>Actinomycetes</taxon>
        <taxon>Propionibacteriales</taxon>
        <taxon>Nocardioidaceae</taxon>
        <taxon>Nocardioides</taxon>
        <taxon>environmental samples</taxon>
    </lineage>
</organism>
<dbReference type="EMBL" id="CADCUN010000169">
    <property type="protein sequence ID" value="CAA9391394.1"/>
    <property type="molecule type" value="Genomic_DNA"/>
</dbReference>
<protein>
    <submittedName>
        <fullName evidence="2">Uncharacterized protein</fullName>
    </submittedName>
</protein>